<organism evidence="3 4">
    <name type="scientific">Orbilia brochopaga</name>
    <dbReference type="NCBI Taxonomy" id="3140254"/>
    <lineage>
        <taxon>Eukaryota</taxon>
        <taxon>Fungi</taxon>
        <taxon>Dikarya</taxon>
        <taxon>Ascomycota</taxon>
        <taxon>Pezizomycotina</taxon>
        <taxon>Orbiliomycetes</taxon>
        <taxon>Orbiliales</taxon>
        <taxon>Orbiliaceae</taxon>
        <taxon>Orbilia</taxon>
    </lineage>
</organism>
<accession>A0AAV9UVY4</accession>
<feature type="region of interest" description="Disordered" evidence="1">
    <location>
        <begin position="1"/>
        <end position="27"/>
    </location>
</feature>
<keyword evidence="4" id="KW-1185">Reference proteome</keyword>
<dbReference type="Proteomes" id="UP001375240">
    <property type="component" value="Unassembled WGS sequence"/>
</dbReference>
<dbReference type="InterPro" id="IPR001849">
    <property type="entry name" value="PH_domain"/>
</dbReference>
<comment type="caution">
    <text evidence="3">The sequence shown here is derived from an EMBL/GenBank/DDBJ whole genome shotgun (WGS) entry which is preliminary data.</text>
</comment>
<gene>
    <name evidence="3" type="ORF">TWF696_006322</name>
</gene>
<dbReference type="Pfam" id="PF00169">
    <property type="entry name" value="PH"/>
    <property type="match status" value="2"/>
</dbReference>
<dbReference type="EMBL" id="JAVHNQ010000004">
    <property type="protein sequence ID" value="KAK6350075.1"/>
    <property type="molecule type" value="Genomic_DNA"/>
</dbReference>
<dbReference type="InterPro" id="IPR011993">
    <property type="entry name" value="PH-like_dom_sf"/>
</dbReference>
<evidence type="ECO:0000256" key="1">
    <source>
        <dbReference type="SAM" id="MobiDB-lite"/>
    </source>
</evidence>
<reference evidence="3 4" key="1">
    <citation type="submission" date="2019-10" db="EMBL/GenBank/DDBJ databases">
        <authorList>
            <person name="Palmer J.M."/>
        </authorList>
    </citation>
    <scope>NUCLEOTIDE SEQUENCE [LARGE SCALE GENOMIC DNA]</scope>
    <source>
        <strain evidence="3 4">TWF696</strain>
    </source>
</reference>
<dbReference type="PANTHER" id="PTHR14336:SF8">
    <property type="entry name" value="PROTEIN OPY1"/>
    <property type="match status" value="1"/>
</dbReference>
<dbReference type="CDD" id="cd13299">
    <property type="entry name" value="PH2_PH_fungal"/>
    <property type="match status" value="1"/>
</dbReference>
<dbReference type="FunFam" id="2.30.29.30:FF:000286">
    <property type="entry name" value="PH-protein kinase domain containing protein"/>
    <property type="match status" value="1"/>
</dbReference>
<dbReference type="InterPro" id="IPR051707">
    <property type="entry name" value="PI-Interact_SigTrans_Reg"/>
</dbReference>
<dbReference type="SUPFAM" id="SSF50729">
    <property type="entry name" value="PH domain-like"/>
    <property type="match status" value="2"/>
</dbReference>
<dbReference type="PANTHER" id="PTHR14336">
    <property type="entry name" value="TANDEM PH DOMAIN CONTAINING PROTEIN"/>
    <property type="match status" value="1"/>
</dbReference>
<dbReference type="PROSITE" id="PS50003">
    <property type="entry name" value="PH_DOMAIN"/>
    <property type="match status" value="2"/>
</dbReference>
<dbReference type="AlphaFoldDB" id="A0AAV9UVY4"/>
<name>A0AAV9UVY4_9PEZI</name>
<dbReference type="SMART" id="SM00233">
    <property type="entry name" value="PH"/>
    <property type="match status" value="2"/>
</dbReference>
<dbReference type="Gene3D" id="2.30.29.30">
    <property type="entry name" value="Pleckstrin-homology domain (PH domain)/Phosphotyrosine-binding domain (PTB)"/>
    <property type="match status" value="2"/>
</dbReference>
<dbReference type="CDD" id="cd13298">
    <property type="entry name" value="PH1_PH_fungal"/>
    <property type="match status" value="1"/>
</dbReference>
<sequence length="390" mass="42743">MAQVLSPIASSTASAATAAPPNPMRNENRSLSLDIATAFSPVDERGAFMHDRVFKEGWLLQRTRKTKNWKRRWYVLRGSAIGIYKDEQEKKLHRQIQLSELTACAPLKADRRPHVFGLFSPARNYHLQASSEKELEQWVKTVREVACLEETDEQLLLSPTAAEAQPIPIPGASVYQAGPSSPTARAHDGAVGSFTLDYSGASMSSTSELGGMVSQSSLAMPLGGESSTASAFRPTSPPATAMSAATAVSGTSPGTLAAQHSGTTPEVGVQRQASELSELEGQLNDSRVVWHGYLYFLKSKSGIRSWKKIWVVLRPRNVALYKNDEEYRALKLIPLENVIDAVEINALSKSKQHCMQLILDNKSYRFAASNEENLTKWLGAIKSTLAKSRR</sequence>
<evidence type="ECO:0000259" key="2">
    <source>
        <dbReference type="PROSITE" id="PS50003"/>
    </source>
</evidence>
<feature type="domain" description="PH" evidence="2">
    <location>
        <begin position="287"/>
        <end position="386"/>
    </location>
</feature>
<proteinExistence type="predicted"/>
<protein>
    <recommendedName>
        <fullName evidence="2">PH domain-containing protein</fullName>
    </recommendedName>
</protein>
<feature type="domain" description="PH" evidence="2">
    <location>
        <begin position="52"/>
        <end position="147"/>
    </location>
</feature>
<feature type="compositionally biased region" description="Low complexity" evidence="1">
    <location>
        <begin position="9"/>
        <end position="19"/>
    </location>
</feature>
<evidence type="ECO:0000313" key="3">
    <source>
        <dbReference type="EMBL" id="KAK6350075.1"/>
    </source>
</evidence>
<evidence type="ECO:0000313" key="4">
    <source>
        <dbReference type="Proteomes" id="UP001375240"/>
    </source>
</evidence>